<accession>A0A3P6QIT6</accession>
<dbReference type="Proteomes" id="UP000281553">
    <property type="component" value="Unassembled WGS sequence"/>
</dbReference>
<name>A0A3P6QIT6_DIBLA</name>
<dbReference type="EMBL" id="UYRU01001826">
    <property type="protein sequence ID" value="VDK32624.1"/>
    <property type="molecule type" value="Genomic_DNA"/>
</dbReference>
<organism evidence="2 3">
    <name type="scientific">Dibothriocephalus latus</name>
    <name type="common">Fish tapeworm</name>
    <name type="synonym">Diphyllobothrium latum</name>
    <dbReference type="NCBI Taxonomy" id="60516"/>
    <lineage>
        <taxon>Eukaryota</taxon>
        <taxon>Metazoa</taxon>
        <taxon>Spiralia</taxon>
        <taxon>Lophotrochozoa</taxon>
        <taxon>Platyhelminthes</taxon>
        <taxon>Cestoda</taxon>
        <taxon>Eucestoda</taxon>
        <taxon>Diphyllobothriidea</taxon>
        <taxon>Diphyllobothriidae</taxon>
        <taxon>Dibothriocephalus</taxon>
    </lineage>
</organism>
<dbReference type="AlphaFoldDB" id="A0A3P6QIT6"/>
<keyword evidence="3" id="KW-1185">Reference proteome</keyword>
<reference evidence="2 3" key="1">
    <citation type="submission" date="2018-11" db="EMBL/GenBank/DDBJ databases">
        <authorList>
            <consortium name="Pathogen Informatics"/>
        </authorList>
    </citation>
    <scope>NUCLEOTIDE SEQUENCE [LARGE SCALE GENOMIC DNA]</scope>
</reference>
<evidence type="ECO:0000313" key="3">
    <source>
        <dbReference type="Proteomes" id="UP000281553"/>
    </source>
</evidence>
<feature type="region of interest" description="Disordered" evidence="1">
    <location>
        <begin position="1"/>
        <end position="73"/>
    </location>
</feature>
<evidence type="ECO:0000256" key="1">
    <source>
        <dbReference type="SAM" id="MobiDB-lite"/>
    </source>
</evidence>
<gene>
    <name evidence="2" type="ORF">DILT_LOCUS439</name>
</gene>
<proteinExistence type="predicted"/>
<evidence type="ECO:0000313" key="2">
    <source>
        <dbReference type="EMBL" id="VDK32624.1"/>
    </source>
</evidence>
<feature type="compositionally biased region" description="Basic and acidic residues" evidence="1">
    <location>
        <begin position="43"/>
        <end position="61"/>
    </location>
</feature>
<protein>
    <submittedName>
        <fullName evidence="2">Uncharacterized protein</fullName>
    </submittedName>
</protein>
<sequence length="95" mass="10395">MSGGHYDAKVGSQHRRDAFSSEGSESPLGSHGGAFSSSSAAEDQQREMPARFADQHVRRTPVDAGSVSEPCQSDTYLKRESDLLNIFGLRQTFFE</sequence>